<proteinExistence type="predicted"/>
<sequence length="151" mass="16926">MKEDVMAAVATMIGTKISEAVPTMINEAFRLDQKPIIDQCKASIDQKYLAAGISSWRDAAGKYLTDMFSQETLANSGPTEEGAKQSLEKKSNKKPPLDPVRIKILRDFVNYFDSKFTTKKEEILGKGRVTSRIHCATKQAREKLELLESQQ</sequence>
<keyword evidence="4" id="KW-1185">Reference proteome</keyword>
<dbReference type="GO" id="GO:0003677">
    <property type="term" value="F:DNA binding"/>
    <property type="evidence" value="ECO:0007669"/>
    <property type="project" value="InterPro"/>
</dbReference>
<evidence type="ECO:0000313" key="3">
    <source>
        <dbReference type="EMBL" id="OWA54674.1"/>
    </source>
</evidence>
<name>A0A9X6NK47_HYPEX</name>
<feature type="region of interest" description="Disordered" evidence="1">
    <location>
        <begin position="73"/>
        <end position="98"/>
    </location>
</feature>
<dbReference type="InterPro" id="IPR018379">
    <property type="entry name" value="BEN_domain"/>
</dbReference>
<organism evidence="3 4">
    <name type="scientific">Hypsibius exemplaris</name>
    <name type="common">Freshwater tardigrade</name>
    <dbReference type="NCBI Taxonomy" id="2072580"/>
    <lineage>
        <taxon>Eukaryota</taxon>
        <taxon>Metazoa</taxon>
        <taxon>Ecdysozoa</taxon>
        <taxon>Tardigrada</taxon>
        <taxon>Eutardigrada</taxon>
        <taxon>Parachela</taxon>
        <taxon>Hypsibioidea</taxon>
        <taxon>Hypsibiidae</taxon>
        <taxon>Hypsibius</taxon>
    </lineage>
</organism>
<accession>A0A9X6NK47</accession>
<dbReference type="Pfam" id="PF10523">
    <property type="entry name" value="BEN"/>
    <property type="match status" value="1"/>
</dbReference>
<feature type="compositionally biased region" description="Basic and acidic residues" evidence="1">
    <location>
        <begin position="81"/>
        <end position="90"/>
    </location>
</feature>
<dbReference type="EMBL" id="MTYJ01000439">
    <property type="protein sequence ID" value="OWA54674.1"/>
    <property type="molecule type" value="Genomic_DNA"/>
</dbReference>
<comment type="caution">
    <text evidence="3">The sequence shown here is derived from an EMBL/GenBank/DDBJ whole genome shotgun (WGS) entry which is preliminary data.</text>
</comment>
<feature type="domain" description="BEN" evidence="2">
    <location>
        <begin position="64"/>
        <end position="112"/>
    </location>
</feature>
<dbReference type="AlphaFoldDB" id="A0A9X6NK47"/>
<dbReference type="Gene3D" id="1.10.10.2590">
    <property type="entry name" value="BEN domain"/>
    <property type="match status" value="1"/>
</dbReference>
<dbReference type="Proteomes" id="UP000192578">
    <property type="component" value="Unassembled WGS sequence"/>
</dbReference>
<gene>
    <name evidence="3" type="ORF">BV898_19073</name>
</gene>
<evidence type="ECO:0000259" key="2">
    <source>
        <dbReference type="Pfam" id="PF10523"/>
    </source>
</evidence>
<reference evidence="4" key="1">
    <citation type="submission" date="2017-01" db="EMBL/GenBank/DDBJ databases">
        <title>Comparative genomics of anhydrobiosis in the tardigrade Hypsibius dujardini.</title>
        <authorList>
            <person name="Yoshida Y."/>
            <person name="Koutsovoulos G."/>
            <person name="Laetsch D."/>
            <person name="Stevens L."/>
            <person name="Kumar S."/>
            <person name="Horikawa D."/>
            <person name="Ishino K."/>
            <person name="Komine S."/>
            <person name="Tomita M."/>
            <person name="Blaxter M."/>
            <person name="Arakawa K."/>
        </authorList>
    </citation>
    <scope>NUCLEOTIDE SEQUENCE [LARGE SCALE GENOMIC DNA]</scope>
    <source>
        <strain evidence="4">Z151</strain>
    </source>
</reference>
<protein>
    <recommendedName>
        <fullName evidence="2">BEN domain-containing protein</fullName>
    </recommendedName>
</protein>
<evidence type="ECO:0000313" key="4">
    <source>
        <dbReference type="Proteomes" id="UP000192578"/>
    </source>
</evidence>
<evidence type="ECO:0000256" key="1">
    <source>
        <dbReference type="SAM" id="MobiDB-lite"/>
    </source>
</evidence>